<proteinExistence type="predicted"/>
<feature type="region of interest" description="Disordered" evidence="1">
    <location>
        <begin position="342"/>
        <end position="380"/>
    </location>
</feature>
<feature type="compositionally biased region" description="Polar residues" evidence="1">
    <location>
        <begin position="347"/>
        <end position="360"/>
    </location>
</feature>
<gene>
    <name evidence="2" type="ORF">B0H67DRAFT_665655</name>
</gene>
<feature type="region of interest" description="Disordered" evidence="1">
    <location>
        <begin position="486"/>
        <end position="505"/>
    </location>
</feature>
<comment type="caution">
    <text evidence="2">The sequence shown here is derived from an EMBL/GenBank/DDBJ whole genome shotgun (WGS) entry which is preliminary data.</text>
</comment>
<evidence type="ECO:0000256" key="1">
    <source>
        <dbReference type="SAM" id="MobiDB-lite"/>
    </source>
</evidence>
<evidence type="ECO:0000313" key="2">
    <source>
        <dbReference type="EMBL" id="KAK0715503.1"/>
    </source>
</evidence>
<feature type="compositionally biased region" description="Polar residues" evidence="1">
    <location>
        <begin position="490"/>
        <end position="505"/>
    </location>
</feature>
<protein>
    <submittedName>
        <fullName evidence="2">Uncharacterized protein</fullName>
    </submittedName>
</protein>
<organism evidence="2 3">
    <name type="scientific">Lasiosphaeris hirsuta</name>
    <dbReference type="NCBI Taxonomy" id="260670"/>
    <lineage>
        <taxon>Eukaryota</taxon>
        <taxon>Fungi</taxon>
        <taxon>Dikarya</taxon>
        <taxon>Ascomycota</taxon>
        <taxon>Pezizomycotina</taxon>
        <taxon>Sordariomycetes</taxon>
        <taxon>Sordariomycetidae</taxon>
        <taxon>Sordariales</taxon>
        <taxon>Lasiosphaeriaceae</taxon>
        <taxon>Lasiosphaeris</taxon>
    </lineage>
</organism>
<dbReference type="Proteomes" id="UP001172102">
    <property type="component" value="Unassembled WGS sequence"/>
</dbReference>
<dbReference type="EMBL" id="JAUKUA010000004">
    <property type="protein sequence ID" value="KAK0715503.1"/>
    <property type="molecule type" value="Genomic_DNA"/>
</dbReference>
<name>A0AA40DXP6_9PEZI</name>
<reference evidence="2" key="1">
    <citation type="submission" date="2023-06" db="EMBL/GenBank/DDBJ databases">
        <title>Genome-scale phylogeny and comparative genomics of the fungal order Sordariales.</title>
        <authorList>
            <consortium name="Lawrence Berkeley National Laboratory"/>
            <person name="Hensen N."/>
            <person name="Bonometti L."/>
            <person name="Westerberg I."/>
            <person name="Brannstrom I.O."/>
            <person name="Guillou S."/>
            <person name="Cros-Aarteil S."/>
            <person name="Calhoun S."/>
            <person name="Haridas S."/>
            <person name="Kuo A."/>
            <person name="Mondo S."/>
            <person name="Pangilinan J."/>
            <person name="Riley R."/>
            <person name="Labutti K."/>
            <person name="Andreopoulos B."/>
            <person name="Lipzen A."/>
            <person name="Chen C."/>
            <person name="Yanf M."/>
            <person name="Daum C."/>
            <person name="Ng V."/>
            <person name="Clum A."/>
            <person name="Steindorff A."/>
            <person name="Ohm R."/>
            <person name="Martin F."/>
            <person name="Silar P."/>
            <person name="Natvig D."/>
            <person name="Lalanne C."/>
            <person name="Gautier V."/>
            <person name="Ament-Velasquez S.L."/>
            <person name="Kruys A."/>
            <person name="Hutchinson M.I."/>
            <person name="Powell A.J."/>
            <person name="Barry K."/>
            <person name="Miller A.N."/>
            <person name="Grigoriev I.V."/>
            <person name="Debuchy R."/>
            <person name="Gladieux P."/>
            <person name="Thoren M.H."/>
            <person name="Johannesson H."/>
        </authorList>
    </citation>
    <scope>NUCLEOTIDE SEQUENCE</scope>
    <source>
        <strain evidence="2">SMH4607-1</strain>
    </source>
</reference>
<keyword evidence="3" id="KW-1185">Reference proteome</keyword>
<evidence type="ECO:0000313" key="3">
    <source>
        <dbReference type="Proteomes" id="UP001172102"/>
    </source>
</evidence>
<dbReference type="AlphaFoldDB" id="A0AA40DXP6"/>
<sequence length="505" mass="56158">METRAQFLERFDGQTAQLEHFFALDEHPESRLIPKLAKVEDQLPEFKNWNVHTVVCFGLGSYHNVAREDIVVPVEEEDAENNAAFVATMKTAIEKDKCKQAIARHHALLELAPYLMSLGAQVGQLSGSNTENRPQPTGFNYVFYDAEYEDRDVIFLGRTSGYARAVGRSEPIQVNVRVVPRGYSSIALQRITRETIVYAAQDGLLIRDIVARKPAAVICEDSHWSLAPEHDEGCVMHHFNQVYWFEKTRPVWLVSRTGPRHLPSSNKQWRYFSGYRKICLDREGNTPSKYLPNTSAIYIREDILGVATPSATTILPVGEGETAHFRFDALGNVEAELLSVMGGADPSGTSTASQPPTQLQLAEAGVSGQGDPSICPLQSETGNPVEFQVQSGGTLVEVAKESTVVDKIRSITYPNIVVQGELVGSSIEGNTMKYPESHHEFVVRRDWIRRYTLTFVLGLEHFSIEMAHKRAQCSIAQNNYVKRAAREPATPNNNGHSVPDSSSST</sequence>
<accession>A0AA40DXP6</accession>